<evidence type="ECO:0000313" key="8">
    <source>
        <dbReference type="EMBL" id="CAF3626988.1"/>
    </source>
</evidence>
<comment type="subunit">
    <text evidence="5">Component of the RNA polymerase III (Pol III) complex consisting of 17 subunits.</text>
</comment>
<keyword evidence="3 5" id="KW-0804">Transcription</keyword>
<dbReference type="GO" id="GO:0003697">
    <property type="term" value="F:single-stranded DNA binding"/>
    <property type="evidence" value="ECO:0007669"/>
    <property type="project" value="UniProtKB-UniRule"/>
</dbReference>
<evidence type="ECO:0000313" key="9">
    <source>
        <dbReference type="Proteomes" id="UP000663836"/>
    </source>
</evidence>
<dbReference type="PANTHER" id="PTHR12949">
    <property type="entry name" value="RNA POLYMERASE III DNA DIRECTED -RELATED"/>
    <property type="match status" value="1"/>
</dbReference>
<accession>A0A818PZT8</accession>
<dbReference type="Gene3D" id="6.10.140.1450">
    <property type="match status" value="1"/>
</dbReference>
<evidence type="ECO:0000256" key="1">
    <source>
        <dbReference type="ARBA" id="ARBA00004123"/>
    </source>
</evidence>
<dbReference type="AlphaFoldDB" id="A0A818PZT8"/>
<dbReference type="Pfam" id="PF05645">
    <property type="entry name" value="RNA_pol_Rpc82"/>
    <property type="match status" value="1"/>
</dbReference>
<organism evidence="8 9">
    <name type="scientific">Rotaria sordida</name>
    <dbReference type="NCBI Taxonomy" id="392033"/>
    <lineage>
        <taxon>Eukaryota</taxon>
        <taxon>Metazoa</taxon>
        <taxon>Spiralia</taxon>
        <taxon>Gnathifera</taxon>
        <taxon>Rotifera</taxon>
        <taxon>Eurotatoria</taxon>
        <taxon>Bdelloidea</taxon>
        <taxon>Philodinida</taxon>
        <taxon>Philodinidae</taxon>
        <taxon>Rotaria</taxon>
    </lineage>
</organism>
<comment type="function">
    <text evidence="5">DNA-dependent RNA polymerase catalyzes the transcription of DNA into RNA using the four ribonucleoside triphosphates as substrates. Specific core component of RNA polymerase III which synthesizes small RNAs, such as 5S rRNA and tRNAs.</text>
</comment>
<dbReference type="Gene3D" id="1.10.10.10">
    <property type="entry name" value="Winged helix-like DNA-binding domain superfamily/Winged helix DNA-binding domain"/>
    <property type="match status" value="4"/>
</dbReference>
<dbReference type="GO" id="GO:0006351">
    <property type="term" value="P:DNA-templated transcription"/>
    <property type="evidence" value="ECO:0007669"/>
    <property type="project" value="InterPro"/>
</dbReference>
<dbReference type="InterPro" id="IPR055207">
    <property type="entry name" value="POLR3C_WHD"/>
</dbReference>
<dbReference type="Pfam" id="PF22536">
    <property type="entry name" value="WHD_POLR3C"/>
    <property type="match status" value="1"/>
</dbReference>
<evidence type="ECO:0000256" key="4">
    <source>
        <dbReference type="ARBA" id="ARBA00023242"/>
    </source>
</evidence>
<protein>
    <recommendedName>
        <fullName evidence="5">DNA-directed RNA polymerase III subunit RPC3</fullName>
        <shortName evidence="5">RNA polymerase III subunit C3</shortName>
    </recommendedName>
</protein>
<dbReference type="GO" id="GO:0005666">
    <property type="term" value="C:RNA polymerase III complex"/>
    <property type="evidence" value="ECO:0007669"/>
    <property type="project" value="UniProtKB-UniRule"/>
</dbReference>
<feature type="domain" description="RNA polymerase III Rpc82 C -terminal" evidence="6">
    <location>
        <begin position="170"/>
        <end position="335"/>
    </location>
</feature>
<evidence type="ECO:0000259" key="7">
    <source>
        <dbReference type="Pfam" id="PF22536"/>
    </source>
</evidence>
<comment type="similarity">
    <text evidence="5">Belongs to the eukaryotic RPC3/POLR3C RNA polymerase subunit family.</text>
</comment>
<dbReference type="InterPro" id="IPR036388">
    <property type="entry name" value="WH-like_DNA-bd_sf"/>
</dbReference>
<name>A0A818PZT8_9BILA</name>
<evidence type="ECO:0000256" key="5">
    <source>
        <dbReference type="RuleBase" id="RU367076"/>
    </source>
</evidence>
<comment type="caution">
    <text evidence="8">The sequence shown here is derived from an EMBL/GenBank/DDBJ whole genome shotgun (WGS) entry which is preliminary data.</text>
</comment>
<evidence type="ECO:0000256" key="2">
    <source>
        <dbReference type="ARBA" id="ARBA00022478"/>
    </source>
</evidence>
<dbReference type="InterPro" id="IPR008806">
    <property type="entry name" value="RNA_pol_III_Rpc82_C"/>
</dbReference>
<feature type="domain" description="DNA-directed RNA polymerase III subunit RPC3 winged-helix" evidence="7">
    <location>
        <begin position="342"/>
        <end position="419"/>
    </location>
</feature>
<dbReference type="PANTHER" id="PTHR12949:SF0">
    <property type="entry name" value="DNA-DIRECTED RNA POLYMERASE III SUBUNIT RPC3"/>
    <property type="match status" value="1"/>
</dbReference>
<dbReference type="InterPro" id="IPR039748">
    <property type="entry name" value="RPC3"/>
</dbReference>
<evidence type="ECO:0000256" key="3">
    <source>
        <dbReference type="ARBA" id="ARBA00023163"/>
    </source>
</evidence>
<keyword evidence="2 5" id="KW-0240">DNA-directed RNA polymerase</keyword>
<comment type="subcellular location">
    <subcellularLocation>
        <location evidence="1 5">Nucleus</location>
    </subcellularLocation>
</comment>
<keyword evidence="4 5" id="KW-0539">Nucleus</keyword>
<proteinExistence type="inferred from homology"/>
<gene>
    <name evidence="8" type="ORF">JBS370_LOCUS5082</name>
</gene>
<dbReference type="Pfam" id="PF20912">
    <property type="entry name" value="RPC3_helical"/>
    <property type="match status" value="1"/>
</dbReference>
<dbReference type="EMBL" id="CAJOBD010000257">
    <property type="protein sequence ID" value="CAF3626988.1"/>
    <property type="molecule type" value="Genomic_DNA"/>
</dbReference>
<dbReference type="Proteomes" id="UP000663836">
    <property type="component" value="Unassembled WGS sequence"/>
</dbReference>
<reference evidence="8" key="1">
    <citation type="submission" date="2021-02" db="EMBL/GenBank/DDBJ databases">
        <authorList>
            <person name="Nowell W R."/>
        </authorList>
    </citation>
    <scope>NUCLEOTIDE SEQUENCE</scope>
</reference>
<evidence type="ECO:0000259" key="6">
    <source>
        <dbReference type="Pfam" id="PF05645"/>
    </source>
</evidence>
<sequence>MTTHHIRLAFDLMGDLFPDETSKEVASYLNRKGPLPFALLVRDLNIPAVNIARSLATLAIHDIIECYEDARTNSKRILYAFNLKRTLYILHYSKCIHCARQLYGFDGELIIEELLLNGKQRMSTLLVTVYERLIKAGKDPQIHSLQSIKESFKLLVSAQFLQRITINETKSNISTVVEESLTNLVQIPEITQEGWKYLISSQQDESNEPSTKKFKSTKLIFGDEKIFWKVNFQRFFAYLRDQELIQAFTNRIDQNAGEIVRTILRLTEVKPSPERTIPISFIEIAKTMATAGLQMNEDLLQKYINLIMDDVNNCVVKVGDQGRGTYIVDFQKALSGLTKAHIQSFLRERFGSNALRIYNMLEERGCLSQKQVIEDMAMINAKEAQQYVYSMFIDGMLTLEELSKANDFNPTRTFYFFRVNLYNGVLSLLDHSYKTMSNLMQRHQFERERHRKLIDKRDKVDAIIHSLREQNGEEEQIKEVEDILSPMEKEQIQKLDAAFRKIDLAQLQLTETILLLEMYLSISNSTAPVQKKTGSRAVAEKLLETTVQR</sequence>